<dbReference type="SUPFAM" id="SSF46689">
    <property type="entry name" value="Homeodomain-like"/>
    <property type="match status" value="1"/>
</dbReference>
<gene>
    <name evidence="4" type="ORF">IV54_GL001401</name>
</gene>
<dbReference type="EMBL" id="JQCA01000037">
    <property type="protein sequence ID" value="KRO04342.1"/>
    <property type="molecule type" value="Genomic_DNA"/>
</dbReference>
<reference evidence="4 5" key="1">
    <citation type="journal article" date="2015" name="Genome Announc.">
        <title>Expanding the biotechnology potential of lactobacilli through comparative genomics of 213 strains and associated genera.</title>
        <authorList>
            <person name="Sun Z."/>
            <person name="Harris H.M."/>
            <person name="McCann A."/>
            <person name="Guo C."/>
            <person name="Argimon S."/>
            <person name="Zhang W."/>
            <person name="Yang X."/>
            <person name="Jeffery I.B."/>
            <person name="Cooney J.C."/>
            <person name="Kagawa T.F."/>
            <person name="Liu W."/>
            <person name="Song Y."/>
            <person name="Salvetti E."/>
            <person name="Wrobel A."/>
            <person name="Rasinkangas P."/>
            <person name="Parkhill J."/>
            <person name="Rea M.C."/>
            <person name="O'Sullivan O."/>
            <person name="Ritari J."/>
            <person name="Douillard F.P."/>
            <person name="Paul Ross R."/>
            <person name="Yang R."/>
            <person name="Briner A.E."/>
            <person name="Felis G.E."/>
            <person name="de Vos W.M."/>
            <person name="Barrangou R."/>
            <person name="Klaenhammer T.R."/>
            <person name="Caufield P.W."/>
            <person name="Cui Y."/>
            <person name="Zhang H."/>
            <person name="O'Toole P.W."/>
        </authorList>
    </citation>
    <scope>NUCLEOTIDE SEQUENCE [LARGE SCALE GENOMIC DNA]</scope>
    <source>
        <strain evidence="4 5">DSM 22467</strain>
    </source>
</reference>
<evidence type="ECO:0000313" key="5">
    <source>
        <dbReference type="Proteomes" id="UP000051906"/>
    </source>
</evidence>
<organism evidence="4 5">
    <name type="scientific">Levilactobacillus paucivorans</name>
    <dbReference type="NCBI Taxonomy" id="616990"/>
    <lineage>
        <taxon>Bacteria</taxon>
        <taxon>Bacillati</taxon>
        <taxon>Bacillota</taxon>
        <taxon>Bacilli</taxon>
        <taxon>Lactobacillales</taxon>
        <taxon>Lactobacillaceae</taxon>
        <taxon>Levilactobacillus</taxon>
    </lineage>
</organism>
<feature type="domain" description="HTH tetR-type" evidence="3">
    <location>
        <begin position="16"/>
        <end position="76"/>
    </location>
</feature>
<dbReference type="Pfam" id="PF14278">
    <property type="entry name" value="TetR_C_8"/>
    <property type="match status" value="1"/>
</dbReference>
<dbReference type="InterPro" id="IPR001647">
    <property type="entry name" value="HTH_TetR"/>
</dbReference>
<dbReference type="OrthoDB" id="9810250at2"/>
<dbReference type="AlphaFoldDB" id="A0A0R2LT22"/>
<dbReference type="InterPro" id="IPR050624">
    <property type="entry name" value="HTH-type_Tx_Regulator"/>
</dbReference>
<evidence type="ECO:0000256" key="2">
    <source>
        <dbReference type="PROSITE-ProRule" id="PRU00335"/>
    </source>
</evidence>
<dbReference type="PATRIC" id="fig|616990.3.peg.1493"/>
<proteinExistence type="predicted"/>
<dbReference type="GO" id="GO:0003677">
    <property type="term" value="F:DNA binding"/>
    <property type="evidence" value="ECO:0007669"/>
    <property type="project" value="UniProtKB-UniRule"/>
</dbReference>
<name>A0A0R2LT22_9LACO</name>
<dbReference type="InterPro" id="IPR009057">
    <property type="entry name" value="Homeodomain-like_sf"/>
</dbReference>
<dbReference type="InterPro" id="IPR039532">
    <property type="entry name" value="TetR_C_Firmicutes"/>
</dbReference>
<feature type="DNA-binding region" description="H-T-H motif" evidence="2">
    <location>
        <begin position="39"/>
        <end position="58"/>
    </location>
</feature>
<dbReference type="PANTHER" id="PTHR43479:SF7">
    <property type="entry name" value="TETR-FAMILY TRANSCRIPTIONAL REGULATOR"/>
    <property type="match status" value="1"/>
</dbReference>
<evidence type="ECO:0000313" key="4">
    <source>
        <dbReference type="EMBL" id="KRO04342.1"/>
    </source>
</evidence>
<evidence type="ECO:0000256" key="1">
    <source>
        <dbReference type="ARBA" id="ARBA00023125"/>
    </source>
</evidence>
<dbReference type="Pfam" id="PF00440">
    <property type="entry name" value="TetR_N"/>
    <property type="match status" value="1"/>
</dbReference>
<keyword evidence="5" id="KW-1185">Reference proteome</keyword>
<sequence length="211" mass="24191">MGREVIIIGQQDPRVVRTNDRLRQALSQLLQQKTFRQISVQQLTKTAEITRGTFYLHYKDKADFLAQTEQQVITEWFDAAKTTLAPDGELTRGFALGPALRYVDTNHQILSVLFDPQFSQFRPRLRQRFSQELQTYSRHVPVTSNPPLDVQITFLTSGFLGLVEAWLADNRRYRPDFLAQSFRQLAASEVTLLADWFSLVGLDSALVTEKA</sequence>
<accession>A0A0R2LT22</accession>
<dbReference type="Gene3D" id="1.10.357.10">
    <property type="entry name" value="Tetracycline Repressor, domain 2"/>
    <property type="match status" value="1"/>
</dbReference>
<keyword evidence="1 2" id="KW-0238">DNA-binding</keyword>
<dbReference type="PROSITE" id="PS50977">
    <property type="entry name" value="HTH_TETR_2"/>
    <property type="match status" value="1"/>
</dbReference>
<evidence type="ECO:0000259" key="3">
    <source>
        <dbReference type="PROSITE" id="PS50977"/>
    </source>
</evidence>
<dbReference type="STRING" id="616990.IV54_GL001401"/>
<dbReference type="RefSeq" id="WP_083488486.1">
    <property type="nucleotide sequence ID" value="NZ_JQCA01000037.1"/>
</dbReference>
<dbReference type="PANTHER" id="PTHR43479">
    <property type="entry name" value="ACREF/ENVCD OPERON REPRESSOR-RELATED"/>
    <property type="match status" value="1"/>
</dbReference>
<protein>
    <submittedName>
        <fullName evidence="4">Transcriptional regulator</fullName>
    </submittedName>
</protein>
<comment type="caution">
    <text evidence="4">The sequence shown here is derived from an EMBL/GenBank/DDBJ whole genome shotgun (WGS) entry which is preliminary data.</text>
</comment>
<dbReference type="Proteomes" id="UP000051906">
    <property type="component" value="Unassembled WGS sequence"/>
</dbReference>